<dbReference type="Proteomes" id="UP000465601">
    <property type="component" value="Unassembled WGS sequence"/>
</dbReference>
<sequence>MINCNKCKYFYITWEAYQPKGCHYFGFKSKKLPSLVVLETSGKECQAYRSKDAI</sequence>
<dbReference type="EMBL" id="WBZB01000080">
    <property type="protein sequence ID" value="KAB3524441.1"/>
    <property type="molecule type" value="Genomic_DNA"/>
</dbReference>
<dbReference type="OrthoDB" id="9807346at2"/>
<evidence type="ECO:0000313" key="2">
    <source>
        <dbReference type="Proteomes" id="UP000465601"/>
    </source>
</evidence>
<keyword evidence="2" id="KW-1185">Reference proteome</keyword>
<organism evidence="1 2">
    <name type="scientific">Alkaliphilus serpentinus</name>
    <dbReference type="NCBI Taxonomy" id="1482731"/>
    <lineage>
        <taxon>Bacteria</taxon>
        <taxon>Bacillati</taxon>
        <taxon>Bacillota</taxon>
        <taxon>Clostridia</taxon>
        <taxon>Peptostreptococcales</taxon>
        <taxon>Natronincolaceae</taxon>
        <taxon>Alkaliphilus</taxon>
    </lineage>
</organism>
<gene>
    <name evidence="1" type="ORF">F8153_15860</name>
</gene>
<protein>
    <submittedName>
        <fullName evidence="1">Uracil-DNA glycosylase</fullName>
    </submittedName>
</protein>
<comment type="caution">
    <text evidence="1">The sequence shown here is derived from an EMBL/GenBank/DDBJ whole genome shotgun (WGS) entry which is preliminary data.</text>
</comment>
<name>A0A833HKZ3_9FIRM</name>
<evidence type="ECO:0000313" key="1">
    <source>
        <dbReference type="EMBL" id="KAB3524441.1"/>
    </source>
</evidence>
<dbReference type="AlphaFoldDB" id="A0A833HKZ3"/>
<accession>A0A833HKZ3</accession>
<proteinExistence type="predicted"/>
<reference evidence="1 2" key="1">
    <citation type="submission" date="2019-10" db="EMBL/GenBank/DDBJ databases">
        <title>Alkaliphilus serpentinus sp. nov. and Alkaliphilus pronyensis sp. nov., two novel anaerobic alkaliphilic species isolated from the serpentinized-hosted hydrothermal field of the Prony Bay (New Caledonia).</title>
        <authorList>
            <person name="Postec A."/>
        </authorList>
    </citation>
    <scope>NUCLEOTIDE SEQUENCE [LARGE SCALE GENOMIC DNA]</scope>
    <source>
        <strain evidence="1 2">LacT</strain>
    </source>
</reference>